<evidence type="ECO:0000256" key="2">
    <source>
        <dbReference type="ARBA" id="ARBA00022777"/>
    </source>
</evidence>
<keyword evidence="4" id="KW-0812">Transmembrane</keyword>
<dbReference type="Gene3D" id="1.20.5.1930">
    <property type="match status" value="1"/>
</dbReference>
<protein>
    <recommendedName>
        <fullName evidence="5">Signal transduction histidine kinase subgroup 3 dimerisation and phosphoacceptor domain-containing protein</fullName>
    </recommendedName>
</protein>
<dbReference type="Pfam" id="PF07730">
    <property type="entry name" value="HisKA_3"/>
    <property type="match status" value="1"/>
</dbReference>
<evidence type="ECO:0000256" key="4">
    <source>
        <dbReference type="SAM" id="Phobius"/>
    </source>
</evidence>
<evidence type="ECO:0000256" key="1">
    <source>
        <dbReference type="ARBA" id="ARBA00022679"/>
    </source>
</evidence>
<feature type="domain" description="Signal transduction histidine kinase subgroup 3 dimerisation and phosphoacceptor" evidence="5">
    <location>
        <begin position="83"/>
        <end position="147"/>
    </location>
</feature>
<dbReference type="PANTHER" id="PTHR24421:SF59">
    <property type="entry name" value="OXYGEN SENSOR HISTIDINE KINASE NREB"/>
    <property type="match status" value="1"/>
</dbReference>
<dbReference type="GO" id="GO:0016020">
    <property type="term" value="C:membrane"/>
    <property type="evidence" value="ECO:0007669"/>
    <property type="project" value="InterPro"/>
</dbReference>
<comment type="caution">
    <text evidence="6">The sequence shown here is derived from an EMBL/GenBank/DDBJ whole genome shotgun (WGS) entry which is preliminary data.</text>
</comment>
<accession>A0A932CLB4</accession>
<keyword evidence="2" id="KW-0418">Kinase</keyword>
<proteinExistence type="predicted"/>
<reference evidence="6" key="1">
    <citation type="submission" date="2020-07" db="EMBL/GenBank/DDBJ databases">
        <title>Huge and variable diversity of episymbiotic CPR bacteria and DPANN archaea in groundwater ecosystems.</title>
        <authorList>
            <person name="He C.Y."/>
            <person name="Keren R."/>
            <person name="Whittaker M."/>
            <person name="Farag I.F."/>
            <person name="Doudna J."/>
            <person name="Cate J.H.D."/>
            <person name="Banfield J.F."/>
        </authorList>
    </citation>
    <scope>NUCLEOTIDE SEQUENCE</scope>
    <source>
        <strain evidence="6">NC_groundwater_672_Ag_B-0.1um_62_36</strain>
    </source>
</reference>
<evidence type="ECO:0000313" key="6">
    <source>
        <dbReference type="EMBL" id="MBI2875289.1"/>
    </source>
</evidence>
<keyword evidence="4" id="KW-0472">Membrane</keyword>
<dbReference type="InterPro" id="IPR011712">
    <property type="entry name" value="Sig_transdc_His_kin_sub3_dim/P"/>
</dbReference>
<keyword evidence="1" id="KW-0808">Transferase</keyword>
<gene>
    <name evidence="6" type="ORF">HYY20_00215</name>
</gene>
<dbReference type="EMBL" id="JACPRF010000008">
    <property type="protein sequence ID" value="MBI2875289.1"/>
    <property type="molecule type" value="Genomic_DNA"/>
</dbReference>
<dbReference type="GO" id="GO:0046983">
    <property type="term" value="F:protein dimerization activity"/>
    <property type="evidence" value="ECO:0007669"/>
    <property type="project" value="InterPro"/>
</dbReference>
<dbReference type="GO" id="GO:0000155">
    <property type="term" value="F:phosphorelay sensor kinase activity"/>
    <property type="evidence" value="ECO:0007669"/>
    <property type="project" value="InterPro"/>
</dbReference>
<evidence type="ECO:0000313" key="7">
    <source>
        <dbReference type="Proteomes" id="UP000769766"/>
    </source>
</evidence>
<dbReference type="PANTHER" id="PTHR24421">
    <property type="entry name" value="NITRATE/NITRITE SENSOR PROTEIN NARX-RELATED"/>
    <property type="match status" value="1"/>
</dbReference>
<evidence type="ECO:0000259" key="5">
    <source>
        <dbReference type="Pfam" id="PF07730"/>
    </source>
</evidence>
<feature type="transmembrane region" description="Helical" evidence="4">
    <location>
        <begin position="32"/>
        <end position="53"/>
    </location>
</feature>
<keyword evidence="3" id="KW-0902">Two-component regulatory system</keyword>
<sequence>MLYWFVESALDAFRFQMGDFRERLLTPDANELWMRLLVIGILLLLSYCAQSLVKRKRAEEALREYAGRLRTLSHRLVEVQETERRRLAYELHDELGELLTGLKLSLEKSIHLPADAARAGLCEAQALVNGLMVRVRELSLDLRPAVLDDLG</sequence>
<dbReference type="Proteomes" id="UP000769766">
    <property type="component" value="Unassembled WGS sequence"/>
</dbReference>
<evidence type="ECO:0000256" key="3">
    <source>
        <dbReference type="ARBA" id="ARBA00023012"/>
    </source>
</evidence>
<organism evidence="6 7">
    <name type="scientific">Tectimicrobiota bacterium</name>
    <dbReference type="NCBI Taxonomy" id="2528274"/>
    <lineage>
        <taxon>Bacteria</taxon>
        <taxon>Pseudomonadati</taxon>
        <taxon>Nitrospinota/Tectimicrobiota group</taxon>
        <taxon>Candidatus Tectimicrobiota</taxon>
    </lineage>
</organism>
<dbReference type="AlphaFoldDB" id="A0A932CLB4"/>
<dbReference type="InterPro" id="IPR050482">
    <property type="entry name" value="Sensor_HK_TwoCompSys"/>
</dbReference>
<feature type="non-terminal residue" evidence="6">
    <location>
        <position position="151"/>
    </location>
</feature>
<name>A0A932CLB4_UNCTE</name>
<keyword evidence="4" id="KW-1133">Transmembrane helix</keyword>